<keyword evidence="11" id="KW-1185">Reference proteome</keyword>
<reference evidence="10 11" key="1">
    <citation type="submission" date="2019-01" db="EMBL/GenBank/DDBJ databases">
        <authorList>
            <person name="Chen W.-M."/>
        </authorList>
    </citation>
    <scope>NUCLEOTIDE SEQUENCE [LARGE SCALE GENOMIC DNA]</scope>
    <source>
        <strain evidence="10 11">ICH-3</strain>
    </source>
</reference>
<feature type="transmembrane region" description="Helical" evidence="8">
    <location>
        <begin position="75"/>
        <end position="93"/>
    </location>
</feature>
<keyword evidence="3" id="KW-1003">Cell membrane</keyword>
<evidence type="ECO:0000256" key="4">
    <source>
        <dbReference type="ARBA" id="ARBA00022519"/>
    </source>
</evidence>
<feature type="transmembrane region" description="Helical" evidence="8">
    <location>
        <begin position="38"/>
        <end position="63"/>
    </location>
</feature>
<feature type="transmembrane region" description="Helical" evidence="8">
    <location>
        <begin position="337"/>
        <end position="356"/>
    </location>
</feature>
<feature type="transmembrane region" description="Helical" evidence="8">
    <location>
        <begin position="273"/>
        <end position="301"/>
    </location>
</feature>
<dbReference type="NCBIfam" id="NF037955">
    <property type="entry name" value="mfs"/>
    <property type="match status" value="1"/>
</dbReference>
<dbReference type="GO" id="GO:0005886">
    <property type="term" value="C:plasma membrane"/>
    <property type="evidence" value="ECO:0007669"/>
    <property type="project" value="UniProtKB-SubCell"/>
</dbReference>
<feature type="transmembrane region" description="Helical" evidence="8">
    <location>
        <begin position="7"/>
        <end position="26"/>
    </location>
</feature>
<evidence type="ECO:0000256" key="7">
    <source>
        <dbReference type="ARBA" id="ARBA00023136"/>
    </source>
</evidence>
<accession>A0A3S2TLX6</accession>
<evidence type="ECO:0000256" key="3">
    <source>
        <dbReference type="ARBA" id="ARBA00022475"/>
    </source>
</evidence>
<dbReference type="GO" id="GO:0015528">
    <property type="term" value="F:lactose:proton symporter activity"/>
    <property type="evidence" value="ECO:0007669"/>
    <property type="project" value="TreeGrafter"/>
</dbReference>
<dbReference type="Pfam" id="PF12832">
    <property type="entry name" value="MFS_1_like"/>
    <property type="match status" value="1"/>
</dbReference>
<dbReference type="Proteomes" id="UP000288178">
    <property type="component" value="Unassembled WGS sequence"/>
</dbReference>
<organism evidence="10 11">
    <name type="scientific">Rubrivivax albus</name>
    <dbReference type="NCBI Taxonomy" id="2499835"/>
    <lineage>
        <taxon>Bacteria</taxon>
        <taxon>Pseudomonadati</taxon>
        <taxon>Pseudomonadota</taxon>
        <taxon>Betaproteobacteria</taxon>
        <taxon>Burkholderiales</taxon>
        <taxon>Sphaerotilaceae</taxon>
        <taxon>Rubrivivax</taxon>
    </lineage>
</organism>
<dbReference type="Gene3D" id="1.20.1250.20">
    <property type="entry name" value="MFS general substrate transporter like domains"/>
    <property type="match status" value="2"/>
</dbReference>
<feature type="transmembrane region" description="Helical" evidence="8">
    <location>
        <begin position="362"/>
        <end position="380"/>
    </location>
</feature>
<keyword evidence="2" id="KW-0813">Transport</keyword>
<evidence type="ECO:0000313" key="11">
    <source>
        <dbReference type="Proteomes" id="UP000288178"/>
    </source>
</evidence>
<keyword evidence="6 8" id="KW-1133">Transmembrane helix</keyword>
<feature type="domain" description="Major facilitator superfamily (MFS) profile" evidence="9">
    <location>
        <begin position="203"/>
        <end position="394"/>
    </location>
</feature>
<proteinExistence type="predicted"/>
<comment type="subcellular location">
    <subcellularLocation>
        <location evidence="1">Cell inner membrane</location>
        <topology evidence="1">Multi-pass membrane protein</topology>
    </subcellularLocation>
</comment>
<comment type="caution">
    <text evidence="10">The sequence shown here is derived from an EMBL/GenBank/DDBJ whole genome shotgun (WGS) entry which is preliminary data.</text>
</comment>
<dbReference type="PROSITE" id="PS50850">
    <property type="entry name" value="MFS"/>
    <property type="match status" value="1"/>
</dbReference>
<feature type="transmembrane region" description="Helical" evidence="8">
    <location>
        <begin position="164"/>
        <end position="182"/>
    </location>
</feature>
<feature type="transmembrane region" description="Helical" evidence="8">
    <location>
        <begin position="307"/>
        <end position="325"/>
    </location>
</feature>
<evidence type="ECO:0000256" key="2">
    <source>
        <dbReference type="ARBA" id="ARBA00022448"/>
    </source>
</evidence>
<evidence type="ECO:0000256" key="5">
    <source>
        <dbReference type="ARBA" id="ARBA00022692"/>
    </source>
</evidence>
<evidence type="ECO:0000256" key="6">
    <source>
        <dbReference type="ARBA" id="ARBA00022989"/>
    </source>
</evidence>
<evidence type="ECO:0000259" key="9">
    <source>
        <dbReference type="PROSITE" id="PS50850"/>
    </source>
</evidence>
<dbReference type="GO" id="GO:0030395">
    <property type="term" value="F:lactose binding"/>
    <property type="evidence" value="ECO:0007669"/>
    <property type="project" value="TreeGrafter"/>
</dbReference>
<dbReference type="SUPFAM" id="SSF103473">
    <property type="entry name" value="MFS general substrate transporter"/>
    <property type="match status" value="1"/>
</dbReference>
<feature type="transmembrane region" description="Helical" evidence="8">
    <location>
        <begin position="99"/>
        <end position="121"/>
    </location>
</feature>
<evidence type="ECO:0000256" key="8">
    <source>
        <dbReference type="SAM" id="Phobius"/>
    </source>
</evidence>
<gene>
    <name evidence="10" type="ORF">ENE75_15855</name>
</gene>
<feature type="transmembrane region" description="Helical" evidence="8">
    <location>
        <begin position="141"/>
        <end position="158"/>
    </location>
</feature>
<dbReference type="InterPro" id="IPR024989">
    <property type="entry name" value="MFS_assoc_dom"/>
</dbReference>
<sequence>MVSAAPASLGAFSAVWFCYFAAIGLYNPYAPLWFKELGYSTLAIGAIASAISWTRVVAPYGWGWFGDRSGQRSRGVRWAAGLSVAAAGGLWLWPDPAALPVFAVLLFLANGGVVPLSEAALSQQLQRGGLLDYARYGRVRLWGSLGFVVSVAAAGAVFERWGIRHFAMLVLAAFVLLWWATLRLPEAAAVNADDTPAPPVRSVLRRPAVAWFFGGVSLTVLAHTALYAFFSLYLNEQGHGSGVVGLAWGVAVGVEIVFFWAQGRIFDRLSPIGWLQLAAVVAALRFALTAAFGGSLALLLLAQTLHAVSFAAQHAACIAMVHRFFPGRLRGRGQALYSVLGYGLPGVLGGVAGGWIGERFGFTAVFWAAAGVAMLAWAALRRAERALAQEPTAS</sequence>
<feature type="transmembrane region" description="Helical" evidence="8">
    <location>
        <begin position="208"/>
        <end position="230"/>
    </location>
</feature>
<name>A0A3S2TLX6_9BURK</name>
<evidence type="ECO:0000256" key="1">
    <source>
        <dbReference type="ARBA" id="ARBA00004429"/>
    </source>
</evidence>
<dbReference type="PIRSF" id="PIRSF004925">
    <property type="entry name" value="HcaT"/>
    <property type="match status" value="1"/>
</dbReference>
<keyword evidence="7 8" id="KW-0472">Membrane</keyword>
<dbReference type="OrthoDB" id="9150135at2"/>
<dbReference type="InterPro" id="IPR036259">
    <property type="entry name" value="MFS_trans_sf"/>
</dbReference>
<keyword evidence="4" id="KW-0997">Cell inner membrane</keyword>
<feature type="transmembrane region" description="Helical" evidence="8">
    <location>
        <begin position="242"/>
        <end position="261"/>
    </location>
</feature>
<dbReference type="AlphaFoldDB" id="A0A3S2TLX6"/>
<protein>
    <submittedName>
        <fullName evidence="10">MFS transporter</fullName>
    </submittedName>
</protein>
<dbReference type="PANTHER" id="PTHR23522">
    <property type="entry name" value="BLL5896 PROTEIN"/>
    <property type="match status" value="1"/>
</dbReference>
<keyword evidence="5 8" id="KW-0812">Transmembrane</keyword>
<dbReference type="EMBL" id="SACT01000005">
    <property type="protein sequence ID" value="RVT50638.1"/>
    <property type="molecule type" value="Genomic_DNA"/>
</dbReference>
<dbReference type="PANTHER" id="PTHR23522:SF10">
    <property type="entry name" value="3-PHENYLPROPIONIC ACID TRANSPORTER-RELATED"/>
    <property type="match status" value="1"/>
</dbReference>
<dbReference type="InterPro" id="IPR026032">
    <property type="entry name" value="HcaT-like"/>
</dbReference>
<evidence type="ECO:0000313" key="10">
    <source>
        <dbReference type="EMBL" id="RVT50638.1"/>
    </source>
</evidence>
<dbReference type="InterPro" id="IPR020846">
    <property type="entry name" value="MFS_dom"/>
</dbReference>